<keyword evidence="4 6" id="KW-0862">Zinc</keyword>
<protein>
    <recommendedName>
        <fullName evidence="8">C3H1-type domain-containing protein</fullName>
    </recommendedName>
</protein>
<dbReference type="GO" id="GO:0008270">
    <property type="term" value="F:zinc ion binding"/>
    <property type="evidence" value="ECO:0007669"/>
    <property type="project" value="UniProtKB-KW"/>
</dbReference>
<feature type="compositionally biased region" description="Basic and acidic residues" evidence="7">
    <location>
        <begin position="499"/>
        <end position="512"/>
    </location>
</feature>
<feature type="region of interest" description="Disordered" evidence="7">
    <location>
        <begin position="182"/>
        <end position="207"/>
    </location>
</feature>
<sequence length="656" mass="73119">MASSAPQSQSLPLSAEDEALKRNTDCVYFLASPLTCKKGNDCEYRHSDVARINPRDCYFWLQGNCLNPKCAFRHPPLEGLLGAQAPTPIGPSAPVSQTVAAPTPHVPNAASTKPGVPCVFFQKGYCMKGDWCPFLHAPIFPSNKPSPMPLTAPSPLEPAINKKPVTGLKQSVQEKKVQPVNVAKSVKDSAGTNSSFEVEPAPPRNEFSINRRAPQVTPAANGNPVNYPVHFQQYRHLDDPEPEPECMNSKDADEFSREPSPGFDVLVDDDVRDADYYPGEDRYGMARDHESRIEYDIGLSSDYNAIPADDTDERYQGPLGYDSHEHRKGQYDLDSRRGSSERRSGLPYFERRPFARPETVDLVDELDLRHRLAKHKKPNGLRSVISHENARDRQTGDRRIYRGSSRENNALSNRLQGRISLPGGRSPSPNNRGSVRGRLSPVRTNMALHQGRIHDKIRGRVDEGFNSAGRNLRGPQARRDDSGDYRGKFAGPKSLAELKNNKNGEPSRRFANDEQQSSLGKRKHIVNQESGNGLSFEGPKPLQEILKRKRGETVRKEDKIHELAENETEVNHDSTSIQNNEPVVESKQEVEDVMIGDGVHQEESGAAYEQRDGESDYEQVGGEDYDLYDGENGDNGDYADEDDDDDFAKKMGVLYS</sequence>
<feature type="compositionally biased region" description="Basic and acidic residues" evidence="7">
    <location>
        <begin position="599"/>
        <end position="614"/>
    </location>
</feature>
<dbReference type="InterPro" id="IPR000571">
    <property type="entry name" value="Znf_CCCH"/>
</dbReference>
<dbReference type="Gene3D" id="4.10.1000.10">
    <property type="entry name" value="Zinc finger, CCCH-type"/>
    <property type="match status" value="1"/>
</dbReference>
<feature type="zinc finger region" description="C3H1-type" evidence="6">
    <location>
        <begin position="112"/>
        <end position="139"/>
    </location>
</feature>
<evidence type="ECO:0000259" key="8">
    <source>
        <dbReference type="PROSITE" id="PS50103"/>
    </source>
</evidence>
<evidence type="ECO:0000313" key="9">
    <source>
        <dbReference type="EMBL" id="KAL3635863.1"/>
    </source>
</evidence>
<evidence type="ECO:0000256" key="4">
    <source>
        <dbReference type="ARBA" id="ARBA00022833"/>
    </source>
</evidence>
<dbReference type="InterPro" id="IPR041686">
    <property type="entry name" value="Znf-CCCH_3"/>
</dbReference>
<dbReference type="FunFam" id="4.10.1000.10:FF:000021">
    <property type="entry name" value="Zinc finger CCCH domain-containing protein 17"/>
    <property type="match status" value="1"/>
</dbReference>
<keyword evidence="10" id="KW-1185">Reference proteome</keyword>
<evidence type="ECO:0000256" key="3">
    <source>
        <dbReference type="ARBA" id="ARBA00022771"/>
    </source>
</evidence>
<dbReference type="Pfam" id="PF15663">
    <property type="entry name" value="zf-CCCH_3"/>
    <property type="match status" value="1"/>
</dbReference>
<dbReference type="InterPro" id="IPR036855">
    <property type="entry name" value="Znf_CCCH_sf"/>
</dbReference>
<comment type="caution">
    <text evidence="9">The sequence shown here is derived from an EMBL/GenBank/DDBJ whole genome shotgun (WGS) entry which is preliminary data.</text>
</comment>
<proteinExistence type="predicted"/>
<feature type="region of interest" description="Disordered" evidence="7">
    <location>
        <begin position="302"/>
        <end position="345"/>
    </location>
</feature>
<feature type="zinc finger region" description="C3H1-type" evidence="6">
    <location>
        <begin position="20"/>
        <end position="49"/>
    </location>
</feature>
<feature type="region of interest" description="Disordered" evidence="7">
    <location>
        <begin position="236"/>
        <end position="266"/>
    </location>
</feature>
<keyword evidence="2" id="KW-0677">Repeat</keyword>
<feature type="region of interest" description="Disordered" evidence="7">
    <location>
        <begin position="378"/>
        <end position="520"/>
    </location>
</feature>
<evidence type="ECO:0000256" key="7">
    <source>
        <dbReference type="SAM" id="MobiDB-lite"/>
    </source>
</evidence>
<dbReference type="SUPFAM" id="SSF90229">
    <property type="entry name" value="CCCH zinc finger"/>
    <property type="match status" value="1"/>
</dbReference>
<evidence type="ECO:0000256" key="2">
    <source>
        <dbReference type="ARBA" id="ARBA00022737"/>
    </source>
</evidence>
<feature type="domain" description="C3H1-type" evidence="8">
    <location>
        <begin position="20"/>
        <end position="49"/>
    </location>
</feature>
<dbReference type="PANTHER" id="PTHR15725">
    <property type="entry name" value="ZN-FINGER, C-X8-C-X5-C-X3-H TYPE-CONTAINING"/>
    <property type="match status" value="1"/>
</dbReference>
<organism evidence="9 10">
    <name type="scientific">Castilleja foliolosa</name>
    <dbReference type="NCBI Taxonomy" id="1961234"/>
    <lineage>
        <taxon>Eukaryota</taxon>
        <taxon>Viridiplantae</taxon>
        <taxon>Streptophyta</taxon>
        <taxon>Embryophyta</taxon>
        <taxon>Tracheophyta</taxon>
        <taxon>Spermatophyta</taxon>
        <taxon>Magnoliopsida</taxon>
        <taxon>eudicotyledons</taxon>
        <taxon>Gunneridae</taxon>
        <taxon>Pentapetalae</taxon>
        <taxon>asterids</taxon>
        <taxon>lamiids</taxon>
        <taxon>Lamiales</taxon>
        <taxon>Orobanchaceae</taxon>
        <taxon>Pedicularideae</taxon>
        <taxon>Castillejinae</taxon>
        <taxon>Castilleja</taxon>
    </lineage>
</organism>
<dbReference type="SMART" id="SM00356">
    <property type="entry name" value="ZnF_C3H1"/>
    <property type="match status" value="3"/>
</dbReference>
<feature type="compositionally biased region" description="Basic and acidic residues" evidence="7">
    <location>
        <begin position="551"/>
        <end position="572"/>
    </location>
</feature>
<dbReference type="PROSITE" id="PS50103">
    <property type="entry name" value="ZF_C3H1"/>
    <property type="match status" value="3"/>
</dbReference>
<feature type="compositionally biased region" description="Basic and acidic residues" evidence="7">
    <location>
        <begin position="388"/>
        <end position="400"/>
    </location>
</feature>
<feature type="zinc finger region" description="C3H1-type" evidence="6">
    <location>
        <begin position="51"/>
        <end position="77"/>
    </location>
</feature>
<dbReference type="PANTHER" id="PTHR15725:SF14">
    <property type="entry name" value="ZINC FINGER CCCH DOMAIN-CONTAINING PROTEIN 11A"/>
    <property type="match status" value="1"/>
</dbReference>
<feature type="domain" description="C3H1-type" evidence="8">
    <location>
        <begin position="51"/>
        <end position="77"/>
    </location>
</feature>
<evidence type="ECO:0000256" key="1">
    <source>
        <dbReference type="ARBA" id="ARBA00022723"/>
    </source>
</evidence>
<feature type="compositionally biased region" description="Polar residues" evidence="7">
    <location>
        <begin position="406"/>
        <end position="415"/>
    </location>
</feature>
<dbReference type="AlphaFoldDB" id="A0ABD3D0S1"/>
<feature type="region of interest" description="Disordered" evidence="7">
    <location>
        <begin position="548"/>
        <end position="645"/>
    </location>
</feature>
<name>A0ABD3D0S1_9LAMI</name>
<feature type="compositionally biased region" description="Basic and acidic residues" evidence="7">
    <location>
        <begin position="322"/>
        <end position="345"/>
    </location>
</feature>
<evidence type="ECO:0000256" key="6">
    <source>
        <dbReference type="PROSITE-ProRule" id="PRU00723"/>
    </source>
</evidence>
<evidence type="ECO:0000256" key="5">
    <source>
        <dbReference type="ARBA" id="ARBA00023125"/>
    </source>
</evidence>
<feature type="compositionally biased region" description="Acidic residues" evidence="7">
    <location>
        <begin position="615"/>
        <end position="645"/>
    </location>
</feature>
<feature type="compositionally biased region" description="Basic and acidic residues" evidence="7">
    <location>
        <begin position="248"/>
        <end position="257"/>
    </location>
</feature>
<keyword evidence="5" id="KW-0238">DNA-binding</keyword>
<keyword evidence="1 6" id="KW-0479">Metal-binding</keyword>
<gene>
    <name evidence="9" type="ORF">CASFOL_020410</name>
</gene>
<dbReference type="Proteomes" id="UP001632038">
    <property type="component" value="Unassembled WGS sequence"/>
</dbReference>
<feature type="compositionally biased region" description="Basic and acidic residues" evidence="7">
    <location>
        <begin position="477"/>
        <end position="487"/>
    </location>
</feature>
<feature type="domain" description="C3H1-type" evidence="8">
    <location>
        <begin position="112"/>
        <end position="139"/>
    </location>
</feature>
<keyword evidence="3 6" id="KW-0863">Zinc-finger</keyword>
<reference evidence="10" key="1">
    <citation type="journal article" date="2024" name="IScience">
        <title>Strigolactones Initiate the Formation of Haustorium-like Structures in Castilleja.</title>
        <authorList>
            <person name="Buerger M."/>
            <person name="Peterson D."/>
            <person name="Chory J."/>
        </authorList>
    </citation>
    <scope>NUCLEOTIDE SEQUENCE [LARGE SCALE GENOMIC DNA]</scope>
</reference>
<dbReference type="GO" id="GO:0003677">
    <property type="term" value="F:DNA binding"/>
    <property type="evidence" value="ECO:0007669"/>
    <property type="project" value="UniProtKB-KW"/>
</dbReference>
<dbReference type="Pfam" id="PF14608">
    <property type="entry name" value="zf-CCCH_2"/>
    <property type="match status" value="1"/>
</dbReference>
<feature type="compositionally biased region" description="Basic and acidic residues" evidence="7">
    <location>
        <begin position="452"/>
        <end position="463"/>
    </location>
</feature>
<evidence type="ECO:0000313" key="10">
    <source>
        <dbReference type="Proteomes" id="UP001632038"/>
    </source>
</evidence>
<accession>A0ABD3D0S1</accession>
<dbReference type="EMBL" id="JAVIJP010000027">
    <property type="protein sequence ID" value="KAL3635863.1"/>
    <property type="molecule type" value="Genomic_DNA"/>
</dbReference>